<sequence>MILENQSKNYRRPFLLPPFFAAFFAFFAMLLTSFLKIRWCQLDTRYCLCECLNYFVQSLLIDESVNYD</sequence>
<gene>
    <name evidence="2" type="ORF">A3I40_01830</name>
</gene>
<evidence type="ECO:0000313" key="2">
    <source>
        <dbReference type="EMBL" id="OGL86088.1"/>
    </source>
</evidence>
<protein>
    <submittedName>
        <fullName evidence="2">Uncharacterized protein</fullName>
    </submittedName>
</protein>
<feature type="transmembrane region" description="Helical" evidence="1">
    <location>
        <begin position="15"/>
        <end position="35"/>
    </location>
</feature>
<reference evidence="2 3" key="1">
    <citation type="journal article" date="2016" name="Nat. Commun.">
        <title>Thousands of microbial genomes shed light on interconnected biogeochemical processes in an aquifer system.</title>
        <authorList>
            <person name="Anantharaman K."/>
            <person name="Brown C.T."/>
            <person name="Hug L.A."/>
            <person name="Sharon I."/>
            <person name="Castelle C.J."/>
            <person name="Probst A.J."/>
            <person name="Thomas B.C."/>
            <person name="Singh A."/>
            <person name="Wilkins M.J."/>
            <person name="Karaoz U."/>
            <person name="Brodie E.L."/>
            <person name="Williams K.H."/>
            <person name="Hubbard S.S."/>
            <person name="Banfield J.F."/>
        </authorList>
    </citation>
    <scope>NUCLEOTIDE SEQUENCE [LARGE SCALE GENOMIC DNA]</scope>
</reference>
<proteinExistence type="predicted"/>
<accession>A0A1F7V7Q7</accession>
<organism evidence="2 3">
    <name type="scientific">Candidatus Uhrbacteria bacterium RIFCSPLOWO2_02_FULL_48_12</name>
    <dbReference type="NCBI Taxonomy" id="1802407"/>
    <lineage>
        <taxon>Bacteria</taxon>
        <taxon>Candidatus Uhriibacteriota</taxon>
    </lineage>
</organism>
<evidence type="ECO:0000313" key="3">
    <source>
        <dbReference type="Proteomes" id="UP000178723"/>
    </source>
</evidence>
<dbReference type="Proteomes" id="UP000178723">
    <property type="component" value="Unassembled WGS sequence"/>
</dbReference>
<dbReference type="AlphaFoldDB" id="A0A1F7V7Q7"/>
<keyword evidence="1" id="KW-0472">Membrane</keyword>
<keyword evidence="1" id="KW-1133">Transmembrane helix</keyword>
<dbReference type="EMBL" id="MGEP01000053">
    <property type="protein sequence ID" value="OGL86088.1"/>
    <property type="molecule type" value="Genomic_DNA"/>
</dbReference>
<name>A0A1F7V7Q7_9BACT</name>
<keyword evidence="1" id="KW-0812">Transmembrane</keyword>
<comment type="caution">
    <text evidence="2">The sequence shown here is derived from an EMBL/GenBank/DDBJ whole genome shotgun (WGS) entry which is preliminary data.</text>
</comment>
<evidence type="ECO:0000256" key="1">
    <source>
        <dbReference type="SAM" id="Phobius"/>
    </source>
</evidence>